<gene>
    <name evidence="3" type="ORF">CVIRNUC_009325</name>
</gene>
<dbReference type="Pfam" id="PF13301">
    <property type="entry name" value="DUF4079"/>
    <property type="match status" value="1"/>
</dbReference>
<keyword evidence="2" id="KW-0472">Membrane</keyword>
<evidence type="ECO:0000313" key="3">
    <source>
        <dbReference type="EMBL" id="CAK0786112.1"/>
    </source>
</evidence>
<comment type="caution">
    <text evidence="3">The sequence shown here is derived from an EMBL/GenBank/DDBJ whole genome shotgun (WGS) entry which is preliminary data.</text>
</comment>
<dbReference type="InterPro" id="IPR025067">
    <property type="entry name" value="DUF4079"/>
</dbReference>
<feature type="transmembrane region" description="Helical" evidence="2">
    <location>
        <begin position="176"/>
        <end position="195"/>
    </location>
</feature>
<dbReference type="AlphaFoldDB" id="A0AAV1IHF7"/>
<accession>A0AAV1IHF7</accession>
<name>A0AAV1IHF7_9CHLO</name>
<dbReference type="EMBL" id="CAUYUE010000014">
    <property type="protein sequence ID" value="CAK0786112.1"/>
    <property type="molecule type" value="Genomic_DNA"/>
</dbReference>
<keyword evidence="2" id="KW-0812">Transmembrane</keyword>
<evidence type="ECO:0000256" key="2">
    <source>
        <dbReference type="SAM" id="Phobius"/>
    </source>
</evidence>
<feature type="transmembrane region" description="Helical" evidence="2">
    <location>
        <begin position="65"/>
        <end position="85"/>
    </location>
</feature>
<dbReference type="PANTHER" id="PTHR34679">
    <property type="match status" value="1"/>
</dbReference>
<evidence type="ECO:0000256" key="1">
    <source>
        <dbReference type="SAM" id="MobiDB-lite"/>
    </source>
</evidence>
<feature type="region of interest" description="Disordered" evidence="1">
    <location>
        <begin position="102"/>
        <end position="121"/>
    </location>
</feature>
<keyword evidence="2" id="KW-1133">Transmembrane helix</keyword>
<organism evidence="3 4">
    <name type="scientific">Coccomyxa viridis</name>
    <dbReference type="NCBI Taxonomy" id="1274662"/>
    <lineage>
        <taxon>Eukaryota</taxon>
        <taxon>Viridiplantae</taxon>
        <taxon>Chlorophyta</taxon>
        <taxon>core chlorophytes</taxon>
        <taxon>Trebouxiophyceae</taxon>
        <taxon>Trebouxiophyceae incertae sedis</taxon>
        <taxon>Coccomyxaceae</taxon>
        <taxon>Coccomyxa</taxon>
    </lineage>
</organism>
<sequence>MMSRNARIAAQRITAQIRPEQKQEGSATSSAAIIGAAGLLAPFFMDVDPAFAGNPLLTGKTVSLIHPAIMLFLFSASSYTAWLGFQWRQTRTLPTQIKELKAELPKPDAEGNRPSSPLDKEISELEQKRKELTKGDFRTKHSNWGHLLLGIGVLIAVEGPVNTYLRAGKLFPGPHLYAGAAIVVLWATAASLVPAMSKGNEAARTAHITLNSLNLLLFAWQVPTGFEIVQKVWENVAWP</sequence>
<dbReference type="PANTHER" id="PTHR34679:SF2">
    <property type="entry name" value="OS02G0122500 PROTEIN"/>
    <property type="match status" value="1"/>
</dbReference>
<reference evidence="3 4" key="1">
    <citation type="submission" date="2023-10" db="EMBL/GenBank/DDBJ databases">
        <authorList>
            <person name="Maclean D."/>
            <person name="Macfadyen A."/>
        </authorList>
    </citation>
    <scope>NUCLEOTIDE SEQUENCE [LARGE SCALE GENOMIC DNA]</scope>
</reference>
<feature type="transmembrane region" description="Helical" evidence="2">
    <location>
        <begin position="144"/>
        <end position="164"/>
    </location>
</feature>
<feature type="compositionally biased region" description="Basic and acidic residues" evidence="1">
    <location>
        <begin position="102"/>
        <end position="111"/>
    </location>
</feature>
<proteinExistence type="predicted"/>
<protein>
    <recommendedName>
        <fullName evidence="5">DUF4079 domain-containing protein</fullName>
    </recommendedName>
</protein>
<feature type="transmembrane region" description="Helical" evidence="2">
    <location>
        <begin position="27"/>
        <end position="45"/>
    </location>
</feature>
<evidence type="ECO:0008006" key="5">
    <source>
        <dbReference type="Google" id="ProtNLM"/>
    </source>
</evidence>
<evidence type="ECO:0000313" key="4">
    <source>
        <dbReference type="Proteomes" id="UP001314263"/>
    </source>
</evidence>
<dbReference type="Proteomes" id="UP001314263">
    <property type="component" value="Unassembled WGS sequence"/>
</dbReference>
<keyword evidence="4" id="KW-1185">Reference proteome</keyword>